<evidence type="ECO:0000256" key="1">
    <source>
        <dbReference type="SAM" id="Phobius"/>
    </source>
</evidence>
<feature type="transmembrane region" description="Helical" evidence="1">
    <location>
        <begin position="216"/>
        <end position="233"/>
    </location>
</feature>
<feature type="transmembrane region" description="Helical" evidence="1">
    <location>
        <begin position="399"/>
        <end position="417"/>
    </location>
</feature>
<feature type="transmembrane region" description="Helical" evidence="1">
    <location>
        <begin position="375"/>
        <end position="393"/>
    </location>
</feature>
<protein>
    <recommendedName>
        <fullName evidence="4">Oligosaccharide repeat unit polymerase</fullName>
    </recommendedName>
</protein>
<keyword evidence="1" id="KW-0472">Membrane</keyword>
<dbReference type="Proteomes" id="UP000199393">
    <property type="component" value="Chromosome I"/>
</dbReference>
<evidence type="ECO:0008006" key="4">
    <source>
        <dbReference type="Google" id="ProtNLM"/>
    </source>
</evidence>
<evidence type="ECO:0000313" key="3">
    <source>
        <dbReference type="Proteomes" id="UP000199393"/>
    </source>
</evidence>
<feature type="transmembrane region" description="Helical" evidence="1">
    <location>
        <begin position="186"/>
        <end position="204"/>
    </location>
</feature>
<gene>
    <name evidence="2" type="ORF">GA0070620_2302</name>
</gene>
<sequence>MPLLLAVAWMLGTFGLFWTGPFARQVPDASKLCLFILTATTAFAVGYALTIRRGDRAVPNNGGTTRSQDARRVRRLVVAGGIYYIALGIALLGEYGATSPASIWASLQDPAQAYANKFAVYQAQQDSGRTNAAIQLLTLLGVLGTVLVPMLVIHWRRLTTGVRFVGLGGLGVYSLFFLYIGTLKGLGDFVLMIGGGFLIAWALVGDRARRRARRQRATVMVAVVAGLFFGYMVNNQADRAVQFGTQERIQASPTVERIVGPHLASGVAATIHYPTHGYLGLAYNLDTPFAWSHGMGSTPALASYASQYLGVDTDLYPTYLQRTEVRTGWPAGQYWSTIYPWLASDLTFPGTILFMALLGCFFARTWRESILSRRILPTVIFVQLILLIGYIPANNQLGMSRPGLIGLVTLLLLYLAIPTTRQTTAPPWIGGRGAVHRSWGRPQPIPPRSV</sequence>
<dbReference type="AlphaFoldDB" id="A0A1C3N2K9"/>
<organism evidence="2 3">
    <name type="scientific">Micromonospora krabiensis</name>
    <dbReference type="NCBI Taxonomy" id="307121"/>
    <lineage>
        <taxon>Bacteria</taxon>
        <taxon>Bacillati</taxon>
        <taxon>Actinomycetota</taxon>
        <taxon>Actinomycetes</taxon>
        <taxon>Micromonosporales</taxon>
        <taxon>Micromonosporaceae</taxon>
        <taxon>Micromonospora</taxon>
    </lineage>
</organism>
<feature type="transmembrane region" description="Helical" evidence="1">
    <location>
        <begin position="160"/>
        <end position="180"/>
    </location>
</feature>
<dbReference type="EMBL" id="LT598496">
    <property type="protein sequence ID" value="SBV26807.1"/>
    <property type="molecule type" value="Genomic_DNA"/>
</dbReference>
<dbReference type="RefSeq" id="WP_157741590.1">
    <property type="nucleotide sequence ID" value="NZ_LT598496.1"/>
</dbReference>
<proteinExistence type="predicted"/>
<dbReference type="OrthoDB" id="7068577at2"/>
<name>A0A1C3N2K9_9ACTN</name>
<keyword evidence="3" id="KW-1185">Reference proteome</keyword>
<keyword evidence="1" id="KW-0812">Transmembrane</keyword>
<dbReference type="PATRIC" id="fig|307121.4.peg.2362"/>
<evidence type="ECO:0000313" key="2">
    <source>
        <dbReference type="EMBL" id="SBV26807.1"/>
    </source>
</evidence>
<feature type="transmembrane region" description="Helical" evidence="1">
    <location>
        <begin position="132"/>
        <end position="153"/>
    </location>
</feature>
<feature type="transmembrane region" description="Helical" evidence="1">
    <location>
        <begin position="338"/>
        <end position="363"/>
    </location>
</feature>
<accession>A0A1C3N2K9</accession>
<feature type="transmembrane region" description="Helical" evidence="1">
    <location>
        <begin position="29"/>
        <end position="49"/>
    </location>
</feature>
<keyword evidence="1" id="KW-1133">Transmembrane helix</keyword>
<reference evidence="3" key="1">
    <citation type="submission" date="2016-06" db="EMBL/GenBank/DDBJ databases">
        <authorList>
            <person name="Varghese N."/>
        </authorList>
    </citation>
    <scope>NUCLEOTIDE SEQUENCE [LARGE SCALE GENOMIC DNA]</scope>
    <source>
        <strain evidence="3">DSM 45344</strain>
    </source>
</reference>
<feature type="transmembrane region" description="Helical" evidence="1">
    <location>
        <begin position="76"/>
        <end position="97"/>
    </location>
</feature>